<dbReference type="SUPFAM" id="SSF48371">
    <property type="entry name" value="ARM repeat"/>
    <property type="match status" value="1"/>
</dbReference>
<dbReference type="Proteomes" id="UP000614601">
    <property type="component" value="Unassembled WGS sequence"/>
</dbReference>
<reference evidence="1" key="1">
    <citation type="submission" date="2020-09" db="EMBL/GenBank/DDBJ databases">
        <authorList>
            <person name="Kikuchi T."/>
        </authorList>
    </citation>
    <scope>NUCLEOTIDE SEQUENCE</scope>
    <source>
        <strain evidence="1">SH1</strain>
    </source>
</reference>
<dbReference type="InterPro" id="IPR016024">
    <property type="entry name" value="ARM-type_fold"/>
</dbReference>
<dbReference type="OrthoDB" id="5954824at2759"/>
<dbReference type="GO" id="GO:0030544">
    <property type="term" value="F:Hsp70 protein binding"/>
    <property type="evidence" value="ECO:0007669"/>
    <property type="project" value="TreeGrafter"/>
</dbReference>
<comment type="caution">
    <text evidence="1">The sequence shown here is derived from an EMBL/GenBank/DDBJ whole genome shotgun (WGS) entry which is preliminary data.</text>
</comment>
<keyword evidence="2" id="KW-1185">Reference proteome</keyword>
<dbReference type="PANTHER" id="PTHR21207:SF2">
    <property type="entry name" value="PARKIN COREGULATED GENE PROTEIN"/>
    <property type="match status" value="1"/>
</dbReference>
<dbReference type="InterPro" id="IPR019399">
    <property type="entry name" value="Parkin_co-regulated_protein"/>
</dbReference>
<dbReference type="Pfam" id="PF10274">
    <property type="entry name" value="ParcG"/>
    <property type="match status" value="1"/>
</dbReference>
<gene>
    <name evidence="1" type="ORF">BOKJ2_LOCUS4323</name>
</gene>
<dbReference type="PANTHER" id="PTHR21207">
    <property type="entry name" value="PARKIN COREGULATED GENE PROTEIN PARK2 COREGULATED"/>
    <property type="match status" value="1"/>
</dbReference>
<evidence type="ECO:0000313" key="2">
    <source>
        <dbReference type="Proteomes" id="UP000614601"/>
    </source>
</evidence>
<sequence>MISYDVTRPCRNPRFRSYSPKFKVDCSRNIVADNKRNQIFYKRRDHSLRKVPAFTIQSEQKHTRPFTPANAKPSAVNLSENEAQFLKFYEDQRFPVRIISNGKPGIEWLVDPASLDANEAQQALIRFSYGLPLEKSPFNHVALKGFSDLLTVDFAPQLVAETLTQIVPNIRKGLESKKYEKRVEMLRVIRRLATLTGIGPLLIPFYRNLLPPLRTRFISKFDTDIDTNRRVKYMEEVTATLHCLQKFGGRHSYLNIKYIIPDYTKID</sequence>
<protein>
    <submittedName>
        <fullName evidence="1">Uncharacterized protein</fullName>
    </submittedName>
</protein>
<accession>A0A811K8Q2</accession>
<name>A0A811K8Q2_9BILA</name>
<dbReference type="AlphaFoldDB" id="A0A811K8Q2"/>
<dbReference type="GO" id="GO:0051879">
    <property type="term" value="F:Hsp90 protein binding"/>
    <property type="evidence" value="ECO:0007669"/>
    <property type="project" value="TreeGrafter"/>
</dbReference>
<dbReference type="Proteomes" id="UP000783686">
    <property type="component" value="Unassembled WGS sequence"/>
</dbReference>
<dbReference type="EMBL" id="CAJFDH010000002">
    <property type="protein sequence ID" value="CAD5212522.1"/>
    <property type="molecule type" value="Genomic_DNA"/>
</dbReference>
<evidence type="ECO:0000313" key="1">
    <source>
        <dbReference type="EMBL" id="CAD5212522.1"/>
    </source>
</evidence>
<dbReference type="EMBL" id="CAJFCW020000002">
    <property type="protein sequence ID" value="CAG9096455.1"/>
    <property type="molecule type" value="Genomic_DNA"/>
</dbReference>
<proteinExistence type="predicted"/>
<organism evidence="1 2">
    <name type="scientific">Bursaphelenchus okinawaensis</name>
    <dbReference type="NCBI Taxonomy" id="465554"/>
    <lineage>
        <taxon>Eukaryota</taxon>
        <taxon>Metazoa</taxon>
        <taxon>Ecdysozoa</taxon>
        <taxon>Nematoda</taxon>
        <taxon>Chromadorea</taxon>
        <taxon>Rhabditida</taxon>
        <taxon>Tylenchina</taxon>
        <taxon>Tylenchomorpha</taxon>
        <taxon>Aphelenchoidea</taxon>
        <taxon>Aphelenchoididae</taxon>
        <taxon>Bursaphelenchus</taxon>
    </lineage>
</organism>